<feature type="region of interest" description="Disordered" evidence="2">
    <location>
        <begin position="542"/>
        <end position="568"/>
    </location>
</feature>
<feature type="region of interest" description="Disordered" evidence="2">
    <location>
        <begin position="1145"/>
        <end position="1247"/>
    </location>
</feature>
<feature type="compositionally biased region" description="Basic and acidic residues" evidence="2">
    <location>
        <begin position="1203"/>
        <end position="1229"/>
    </location>
</feature>
<gene>
    <name evidence="3" type="ORF">LARSCL_LOCUS20941</name>
</gene>
<feature type="compositionally biased region" description="Basic and acidic residues" evidence="2">
    <location>
        <begin position="641"/>
        <end position="656"/>
    </location>
</feature>
<evidence type="ECO:0000256" key="2">
    <source>
        <dbReference type="SAM" id="MobiDB-lite"/>
    </source>
</evidence>
<accession>A0AAV2BSJ4</accession>
<feature type="compositionally biased region" description="Acidic residues" evidence="2">
    <location>
        <begin position="1155"/>
        <end position="1167"/>
    </location>
</feature>
<sequence length="2933" mass="334494">MANEDNNIPGTEVNNFRLNDSISNTDSSSLVSHYKEKLSSSVKVLLMFNKELSYMKKKNEENEIENTKLKLRIQHLEKILSEHVAEFSKDDKIDVNISPTSSSGIPRNPELFVEKVDNLCSNYMNQDLNVSTPEISLPSNSSATNYHCNNSFIFPNEISSNPSVNEGKAFTKRKIIHSEGLLSNQKNPPNHGSFHFHEIKTEPLSPCKTSPIEISSNHTNNTTTEVSESSITTIILKEEKELVPSEFLVKSWTPQKNLENNIIINNSFSLSENSSVFLTNKENAWISSNDSVTYLGDTLPGQVDMSTNCSDFVHQKESLSAENNIPLVKKTLEAEYKGIVDTVSYVQMQQTEAQNTCAGKMLSSMSGDSTEAIIDESENTDNETGWNPKKKQKRFKRKRISINTQTSKFQQRQISPQCSILIKEPYKENRLNSKNLNIKQFCSKGDISTEAIVTESELSENEIRAKPRRKRKRFLKKITSHEALFNHAQINTSVEKLLKSKIGASENGSFSETSATASFQSEYVTNSADKKRKFKMKNNLMDSTNIKPVGSPKLSHVEESDSSIQKPPKKRVKILFSDTSDDIPFPIQERTSQSEIINEISPEHDTSIEVNVNQYSDPKSDRNFLPKRKLRSHKNVGVNFKDSDTESSKNVIPERKLRSHKERRPNVKKGSDTKNYKSIVPKRKERSHMVRGENVNQDSNTESNRSIVPRRKLRSHIKGDMNFNLDSNTKIDVDIIPKRKLRSHKKADTSLCVSNCIRSQSKENSSSSEETGTSIRNSLREKIQFIECNSSNAKTNRTPKRIVQKKLNYLRECSENDDILIKKYSENLKEEVVSKKSIVSHKRTRIPTPLNHENLTKDHTISKENTDAILQTIDYEKEQLSKNSLENKLGVMKVPANENKLVEDFIYSELKSTVIPTVNEEENVKEKSFSKVYKNTHQKLAMNENQFSKRNDLTEVEEHMALKPMQVPSLCNNQILEIFSNKQESSTKITFMPIKKTPDLKQIFAKCSTSEEEIKRLDSENLNNENTREFLGKYPENLQYDNIKPTSSIYTKEVSQQDGIYEEEADLKEVPPLINCSVVLKKIILPLEAENRETMNDNHMDILPSGDAFNSLEQKIKFSVSSALVTNREAEHGIETEQHITSTLKDSLNSTKENNEDDLNFDTDDTPDINSDIISPESVYDDSDSDPDWFMDDDSFQKPSEFSVKKNQKEISSHEDSDSDDAPLRERNTHRSAKKSGHLSSKESTKDEVKFCASRKKKLINRATNKEKSSLENIINSAIKEDLINKKETRNKWKKLFWSTDADSDSGSELILVEGKDKHLAENVDFNNSEKTITTENQICDLKMKDAFSLVSSGSIEEGKKLKNQESDHSFKITGNGVARNRKNNAKKKTKIESIDSDFDFDAELIANEINCEALVLPKNLIVDKKILLVEDKIFGSDSSSNNEENTTAKECKNCNEDNMACNDKVMLKNNNSSDDINSDFDAELIDEIICEELELPEHLIINDLQKNKQTEDRILRSDDGIKNLQQYKDVTIKKDDPIYYDKTLDKQKKKYNDKSDSVVSPELTISENHCEGLQLPENWIKNDPQKILSIEDKVFRSPCDLTNISSERSKKISEKSSSCHYKTVCEINKFYSDNSDFDINSELIGSGQNCDKLQLPENNYEKFIPIEDKILESVCNLENTITEKCEKVISEEGKSTSNEKIACNNNCISNSNSNIDVEWIRKKPNYKELNLPQNDYQNNMTITDRILQFKKENEKLSSKENDTFCKTGLDVLQTQQSCSSFKSIENAASELCTNIPVTSIAEKSTISHGKTICKINKFYNDSDINSELIRSGQNCEGIQMPKNDCQEFIPVEDKISVSICSLENIITKKCEKVIIEEGNSTDNEKIVHEIDKDCISNSNSDVHANLIRKEPNCERLNLSESDHQRNMSLIDRMLKSAQENELSSKMNDVFCKTKSNLLQTQISCNRMKSIGNDASETCENISVGEKHAIFHDEAVHKVNFQNDSSDSDINSKLIRNRQNGEELQLPESDCEELIPVENKISESLCNLENTVTKQYEKVNKEVGNSTSNEKIICKINKNYINSSNSPIDAESIRKEPNCEELNLPENDHQKNIPATNKILQYTKEHEMLSSKENETFCKKESDLLQTQPSCISMKSIEKATSETSENISVMSEKEELRVKTAGKGEENYNVSDIVISDKMGLIIDEADNNVSMHDSLESDLIIVLPVDEEAHNVKKENTSKEDVLISEKELKICKEQKSGGCVQSMENIILEKINTFMEHKKEVSTHIDMTIKNMGDFNLGVDNYSDYAAELVSDPVQAKNCENLNEEDSKTCDSSQIQVCEIENSQIEFLQDNLSNLNKSSLKLLQNDAIPNFSTKLNPINSSSLSKIKRDTLQMLKANENQFCTKAAFPISHPKCVPVETSNISKIKTQTDIEAKRTSYQMPTSRKPCDISANEKSATVFDNLHLKGNLPFSLLKASKTRITKNAGRLSKDFYRHRDTQKYFKHKKPEKRKTCNEYLKYKNVKINPENPIKSILQGIDVNENFYTQLKPHTSLFVASVRFDHCVKSLINYLMHPHKTPDLTYLIFLIIKYLHHIRQNPLENFSQNQENVFLPATENCIVTALFEIDKKSKPGFQKLLETLLNVMYQFILAKNKIHIYGLASLCRVFTEICKHKKDKLKPLQLCCDLLKEKHKFASILIVSVAKVWRELFWISDNSLEKENALQMSIAYGITKSVKSSVIVSMYCSLEVVSEYFDISRNVSDVNKFIEVLKNEILEKSTRNSLKNTWKLTEPILIFTSFETWESTKKHLIDDFIIPNLQWFSHQVANKEAFDLFSNLYVDILLLYPEHNPDELLMKFFHASSTCKGDSFIQDCAAVALIKHFILSKRNIPLFLTTWQEKNQTKPKVKALKILFQRRLMSDTPTTFSKDEIII</sequence>
<reference evidence="3 4" key="1">
    <citation type="submission" date="2024-04" db="EMBL/GenBank/DDBJ databases">
        <authorList>
            <person name="Rising A."/>
            <person name="Reimegard J."/>
            <person name="Sonavane S."/>
            <person name="Akerstrom W."/>
            <person name="Nylinder S."/>
            <person name="Hedman E."/>
            <person name="Kallberg Y."/>
        </authorList>
    </citation>
    <scope>NUCLEOTIDE SEQUENCE [LARGE SCALE GENOMIC DNA]</scope>
</reference>
<name>A0AAV2BSJ4_9ARAC</name>
<keyword evidence="1" id="KW-0175">Coiled coil</keyword>
<comment type="caution">
    <text evidence="3">The sequence shown here is derived from an EMBL/GenBank/DDBJ whole genome shotgun (WGS) entry which is preliminary data.</text>
</comment>
<feature type="compositionally biased region" description="Polar residues" evidence="2">
    <location>
        <begin position="694"/>
        <end position="706"/>
    </location>
</feature>
<protein>
    <submittedName>
        <fullName evidence="3">Uncharacterized protein</fullName>
    </submittedName>
</protein>
<organism evidence="3 4">
    <name type="scientific">Larinioides sclopetarius</name>
    <dbReference type="NCBI Taxonomy" id="280406"/>
    <lineage>
        <taxon>Eukaryota</taxon>
        <taxon>Metazoa</taxon>
        <taxon>Ecdysozoa</taxon>
        <taxon>Arthropoda</taxon>
        <taxon>Chelicerata</taxon>
        <taxon>Arachnida</taxon>
        <taxon>Araneae</taxon>
        <taxon>Araneomorphae</taxon>
        <taxon>Entelegynae</taxon>
        <taxon>Araneoidea</taxon>
        <taxon>Araneidae</taxon>
        <taxon>Larinioides</taxon>
    </lineage>
</organism>
<feature type="compositionally biased region" description="Basic residues" evidence="2">
    <location>
        <begin position="657"/>
        <end position="667"/>
    </location>
</feature>
<dbReference type="Proteomes" id="UP001497382">
    <property type="component" value="Unassembled WGS sequence"/>
</dbReference>
<dbReference type="EMBL" id="CAXIEN010000470">
    <property type="protein sequence ID" value="CAL1298695.1"/>
    <property type="molecule type" value="Genomic_DNA"/>
</dbReference>
<feature type="region of interest" description="Disordered" evidence="2">
    <location>
        <begin position="638"/>
        <end position="707"/>
    </location>
</feature>
<evidence type="ECO:0000313" key="4">
    <source>
        <dbReference type="Proteomes" id="UP001497382"/>
    </source>
</evidence>
<evidence type="ECO:0000313" key="3">
    <source>
        <dbReference type="EMBL" id="CAL1298695.1"/>
    </source>
</evidence>
<feature type="compositionally biased region" description="Acidic residues" evidence="2">
    <location>
        <begin position="1179"/>
        <end position="1194"/>
    </location>
</feature>
<feature type="coiled-coil region" evidence="1">
    <location>
        <begin position="2341"/>
        <end position="2368"/>
    </location>
</feature>
<keyword evidence="4" id="KW-1185">Reference proteome</keyword>
<evidence type="ECO:0000256" key="1">
    <source>
        <dbReference type="SAM" id="Coils"/>
    </source>
</evidence>
<proteinExistence type="predicted"/>